<reference evidence="3 5" key="3">
    <citation type="submission" date="2024-06" db="EMBL/GenBank/DDBJ databases">
        <title>Halorubrum miltondacostae sp. nov., a potential PHA producer isolated from an inland solar saltern in Rio Maior, Portugal.</title>
        <authorList>
            <person name="Albuquerque L."/>
            <person name="Viver T."/>
            <person name="Barroso C."/>
            <person name="Claudino R."/>
            <person name="Galvan M."/>
            <person name="Simoes G."/>
            <person name="Lobo Da Cunha A."/>
            <person name="Egas C."/>
        </authorList>
    </citation>
    <scope>NUCLEOTIDE SEQUENCE [LARGE SCALE GENOMIC DNA]</scope>
    <source>
        <strain evidence="3 5">DSM 18646</strain>
    </source>
</reference>
<evidence type="ECO:0000313" key="4">
    <source>
        <dbReference type="Proteomes" id="UP001501425"/>
    </source>
</evidence>
<feature type="compositionally biased region" description="Basic and acidic residues" evidence="1">
    <location>
        <begin position="66"/>
        <end position="78"/>
    </location>
</feature>
<feature type="compositionally biased region" description="Basic and acidic residues" evidence="1">
    <location>
        <begin position="30"/>
        <end position="43"/>
    </location>
</feature>
<dbReference type="EMBL" id="JBEDNW010000002">
    <property type="protein sequence ID" value="MEZ3166298.1"/>
    <property type="molecule type" value="Genomic_DNA"/>
</dbReference>
<feature type="region of interest" description="Disordered" evidence="1">
    <location>
        <begin position="26"/>
        <end position="105"/>
    </location>
</feature>
<gene>
    <name evidence="3" type="ORF">ABNG02_03010</name>
    <name evidence="2" type="ORF">GCM10008994_30480</name>
</gene>
<name>A0AAV3SW19_9EURY</name>
<dbReference type="EMBL" id="BAAADQ010000015">
    <property type="protein sequence ID" value="GAA0553387.1"/>
    <property type="molecule type" value="Genomic_DNA"/>
</dbReference>
<comment type="caution">
    <text evidence="2">The sequence shown here is derived from an EMBL/GenBank/DDBJ whole genome shotgun (WGS) entry which is preliminary data.</text>
</comment>
<organism evidence="2 4">
    <name type="scientific">Halorubrum ejinorense</name>
    <dbReference type="NCBI Taxonomy" id="425309"/>
    <lineage>
        <taxon>Archaea</taxon>
        <taxon>Methanobacteriati</taxon>
        <taxon>Methanobacteriota</taxon>
        <taxon>Stenosarchaea group</taxon>
        <taxon>Halobacteria</taxon>
        <taxon>Halobacteriales</taxon>
        <taxon>Haloferacaceae</taxon>
        <taxon>Halorubrum</taxon>
    </lineage>
</organism>
<reference evidence="2" key="1">
    <citation type="journal article" date="2014" name="Int. J. Syst. Evol. Microbiol.">
        <title>Complete genome sequence of Corynebacterium casei LMG S-19264T (=DSM 44701T), isolated from a smear-ripened cheese.</title>
        <authorList>
            <consortium name="US DOE Joint Genome Institute (JGI-PGF)"/>
            <person name="Walter F."/>
            <person name="Albersmeier A."/>
            <person name="Kalinowski J."/>
            <person name="Ruckert C."/>
        </authorList>
    </citation>
    <scope>NUCLEOTIDE SEQUENCE</scope>
    <source>
        <strain evidence="2">JCM 14265</strain>
    </source>
</reference>
<evidence type="ECO:0000313" key="2">
    <source>
        <dbReference type="EMBL" id="GAA0553387.1"/>
    </source>
</evidence>
<reference evidence="2" key="2">
    <citation type="submission" date="2023-12" db="EMBL/GenBank/DDBJ databases">
        <authorList>
            <person name="Sun Q."/>
            <person name="Inoue M."/>
        </authorList>
    </citation>
    <scope>NUCLEOTIDE SEQUENCE</scope>
    <source>
        <strain evidence="2">JCM 14265</strain>
    </source>
</reference>
<keyword evidence="5" id="KW-1185">Reference proteome</keyword>
<feature type="compositionally biased region" description="Acidic residues" evidence="1">
    <location>
        <begin position="95"/>
        <end position="105"/>
    </location>
</feature>
<protein>
    <submittedName>
        <fullName evidence="2">Uncharacterized protein</fullName>
    </submittedName>
</protein>
<sequence length="105" mass="11938">MFDLFGGDDDHDDRVESQADLFRDLGYSDIRADHTSEYPDPKKRNGRIPDVTADNPFGRDPVVEIDTGKDTSKRDQRQLNDLSSGLDPNETLIQVDEDDRLVDGW</sequence>
<evidence type="ECO:0000313" key="3">
    <source>
        <dbReference type="EMBL" id="MEZ3166298.1"/>
    </source>
</evidence>
<evidence type="ECO:0000313" key="5">
    <source>
        <dbReference type="Proteomes" id="UP001567571"/>
    </source>
</evidence>
<dbReference type="Proteomes" id="UP001567571">
    <property type="component" value="Unassembled WGS sequence"/>
</dbReference>
<evidence type="ECO:0000256" key="1">
    <source>
        <dbReference type="SAM" id="MobiDB-lite"/>
    </source>
</evidence>
<proteinExistence type="predicted"/>
<accession>A0AAV3SW19</accession>
<dbReference type="Proteomes" id="UP001501425">
    <property type="component" value="Unassembled WGS sequence"/>
</dbReference>
<dbReference type="RefSeq" id="WP_149799343.1">
    <property type="nucleotide sequence ID" value="NZ_BAAADQ010000015.1"/>
</dbReference>
<dbReference type="AlphaFoldDB" id="A0AAV3SW19"/>